<keyword evidence="3 6" id="KW-0547">Nucleotide-binding</keyword>
<evidence type="ECO:0000256" key="5">
    <source>
        <dbReference type="ARBA" id="ARBA00022840"/>
    </source>
</evidence>
<dbReference type="PANTHER" id="PTHR34696:SF1">
    <property type="entry name" value="PHOSPHORIBOSYLFORMYLGLYCINAMIDINE SYNTHASE SUBUNIT PURS"/>
    <property type="match status" value="1"/>
</dbReference>
<dbReference type="KEGG" id="ntn:D5366_10825"/>
<dbReference type="OrthoDB" id="9799101at2"/>
<evidence type="ECO:0000256" key="4">
    <source>
        <dbReference type="ARBA" id="ARBA00022755"/>
    </source>
</evidence>
<dbReference type="RefSeq" id="WP_141493635.1">
    <property type="nucleotide sequence ID" value="NZ_CP032485.1"/>
</dbReference>
<dbReference type="GO" id="GO:0005524">
    <property type="term" value="F:ATP binding"/>
    <property type="evidence" value="ECO:0007669"/>
    <property type="project" value="UniProtKB-UniRule"/>
</dbReference>
<evidence type="ECO:0000256" key="6">
    <source>
        <dbReference type="HAMAP-Rule" id="MF_01926"/>
    </source>
</evidence>
<dbReference type="GO" id="GO:0005737">
    <property type="term" value="C:cytoplasm"/>
    <property type="evidence" value="ECO:0007669"/>
    <property type="project" value="UniProtKB-SubCell"/>
</dbReference>
<dbReference type="Pfam" id="PF02700">
    <property type="entry name" value="PurS"/>
    <property type="match status" value="1"/>
</dbReference>
<dbReference type="NCBIfam" id="TIGR00302">
    <property type="entry name" value="phosphoribosylformylglycinamidine synthase subunit PurS"/>
    <property type="match status" value="1"/>
</dbReference>
<dbReference type="HAMAP" id="MF_01926">
    <property type="entry name" value="PurS"/>
    <property type="match status" value="1"/>
</dbReference>
<name>A0A4Y6V9M2_9PROT</name>
<comment type="subunit">
    <text evidence="6">Part of the FGAM synthase complex composed of 1 PurL, 1 PurQ and 2 PurS subunits.</text>
</comment>
<dbReference type="Gene3D" id="3.30.1280.10">
    <property type="entry name" value="Phosphoribosylformylglycinamidine synthase subunit PurS"/>
    <property type="match status" value="1"/>
</dbReference>
<dbReference type="UniPathway" id="UPA00074">
    <property type="reaction ID" value="UER00128"/>
</dbReference>
<reference evidence="7 8" key="1">
    <citation type="submission" date="2018-09" db="EMBL/GenBank/DDBJ databases">
        <title>The complete genome sequence of Neokomagataea tanensis NBRC 106556(T).</title>
        <authorList>
            <person name="Chua K.-O."/>
            <person name="See-Too W.-S."/>
            <person name="Hong K.-W."/>
            <person name="Yin W.-F."/>
            <person name="Chan K.-G."/>
        </authorList>
    </citation>
    <scope>NUCLEOTIDE SEQUENCE [LARGE SCALE GENOMIC DNA]</scope>
    <source>
        <strain evidence="8">AH13 \ NBRC 106556</strain>
    </source>
</reference>
<comment type="subcellular location">
    <subcellularLocation>
        <location evidence="6">Cytoplasm</location>
    </subcellularLocation>
</comment>
<accession>A0A4Y6V9M2</accession>
<organism evidence="7 8">
    <name type="scientific">Neokomagataea tanensis</name>
    <dbReference type="NCBI Taxonomy" id="661191"/>
    <lineage>
        <taxon>Bacteria</taxon>
        <taxon>Pseudomonadati</taxon>
        <taxon>Pseudomonadota</taxon>
        <taxon>Alphaproteobacteria</taxon>
        <taxon>Acetobacterales</taxon>
        <taxon>Acetobacteraceae</taxon>
        <taxon>Neokomagataea</taxon>
    </lineage>
</organism>
<dbReference type="InterPro" id="IPR036604">
    <property type="entry name" value="PurS-like_sf"/>
</dbReference>
<keyword evidence="8" id="KW-1185">Reference proteome</keyword>
<evidence type="ECO:0000256" key="2">
    <source>
        <dbReference type="ARBA" id="ARBA00022598"/>
    </source>
</evidence>
<keyword evidence="5 6" id="KW-0067">ATP-binding</keyword>
<gene>
    <name evidence="6 7" type="primary">purS</name>
    <name evidence="7" type="ORF">D5366_10825</name>
</gene>
<evidence type="ECO:0000256" key="3">
    <source>
        <dbReference type="ARBA" id="ARBA00022741"/>
    </source>
</evidence>
<keyword evidence="1 6" id="KW-0963">Cytoplasm</keyword>
<dbReference type="Proteomes" id="UP000317214">
    <property type="component" value="Chromosome"/>
</dbReference>
<evidence type="ECO:0000313" key="8">
    <source>
        <dbReference type="Proteomes" id="UP000317214"/>
    </source>
</evidence>
<comment type="similarity">
    <text evidence="6">Belongs to the PurS family.</text>
</comment>
<evidence type="ECO:0000313" key="7">
    <source>
        <dbReference type="EMBL" id="QDH25628.1"/>
    </source>
</evidence>
<sequence length="80" mass="8510">MKIRVFVSLKEGVLDPQGKAIGHALDTLGFKGLGEVRVSRVVDLDVPATDKETALEQGAAMAKALLANEVIEDFFVEVAA</sequence>
<dbReference type="InterPro" id="IPR003850">
    <property type="entry name" value="PurS"/>
</dbReference>
<evidence type="ECO:0000256" key="1">
    <source>
        <dbReference type="ARBA" id="ARBA00022490"/>
    </source>
</evidence>
<dbReference type="EC" id="6.3.5.3" evidence="6"/>
<comment type="pathway">
    <text evidence="6">Purine metabolism; IMP biosynthesis via de novo pathway; 5-amino-1-(5-phospho-D-ribosyl)imidazole from N(2)-formyl-N(1)-(5-phospho-D-ribosyl)glycinamide: step 1/2.</text>
</comment>
<dbReference type="GO" id="GO:0004642">
    <property type="term" value="F:phosphoribosylformylglycinamidine synthase activity"/>
    <property type="evidence" value="ECO:0007669"/>
    <property type="project" value="UniProtKB-UniRule"/>
</dbReference>
<comment type="catalytic activity">
    <reaction evidence="6">
        <text>N(2)-formyl-N(1)-(5-phospho-beta-D-ribosyl)glycinamide + L-glutamine + ATP + H2O = 2-formamido-N(1)-(5-O-phospho-beta-D-ribosyl)acetamidine + L-glutamate + ADP + phosphate + H(+)</text>
        <dbReference type="Rhea" id="RHEA:17129"/>
        <dbReference type="ChEBI" id="CHEBI:15377"/>
        <dbReference type="ChEBI" id="CHEBI:15378"/>
        <dbReference type="ChEBI" id="CHEBI:29985"/>
        <dbReference type="ChEBI" id="CHEBI:30616"/>
        <dbReference type="ChEBI" id="CHEBI:43474"/>
        <dbReference type="ChEBI" id="CHEBI:58359"/>
        <dbReference type="ChEBI" id="CHEBI:147286"/>
        <dbReference type="ChEBI" id="CHEBI:147287"/>
        <dbReference type="ChEBI" id="CHEBI:456216"/>
        <dbReference type="EC" id="6.3.5.3"/>
    </reaction>
</comment>
<dbReference type="SUPFAM" id="SSF82697">
    <property type="entry name" value="PurS-like"/>
    <property type="match status" value="1"/>
</dbReference>
<dbReference type="GO" id="GO:0006189">
    <property type="term" value="P:'de novo' IMP biosynthetic process"/>
    <property type="evidence" value="ECO:0007669"/>
    <property type="project" value="UniProtKB-UniRule"/>
</dbReference>
<dbReference type="NCBIfam" id="NF004630">
    <property type="entry name" value="PRK05974.1"/>
    <property type="match status" value="1"/>
</dbReference>
<protein>
    <recommendedName>
        <fullName evidence="6">Phosphoribosylformylglycinamidine synthase subunit PurS</fullName>
        <shortName evidence="6">FGAM synthase</shortName>
        <ecNumber evidence="6">6.3.5.3</ecNumber>
    </recommendedName>
    <alternativeName>
        <fullName evidence="6">Formylglycinamide ribonucleotide amidotransferase subunit III</fullName>
        <shortName evidence="6">FGAR amidotransferase III</shortName>
        <shortName evidence="6">FGAR-AT III</shortName>
    </alternativeName>
    <alternativeName>
        <fullName evidence="6">Phosphoribosylformylglycinamidine synthase subunit III</fullName>
    </alternativeName>
</protein>
<dbReference type="AlphaFoldDB" id="A0A4Y6V9M2"/>
<dbReference type="EMBL" id="CP032485">
    <property type="protein sequence ID" value="QDH25628.1"/>
    <property type="molecule type" value="Genomic_DNA"/>
</dbReference>
<comment type="function">
    <text evidence="6">Part of the phosphoribosylformylglycinamidine synthase complex involved in the purines biosynthetic pathway. Catalyzes the ATP-dependent conversion of formylglycinamide ribonucleotide (FGAR) and glutamine to yield formylglycinamidine ribonucleotide (FGAM) and glutamate. The FGAM synthase complex is composed of three subunits. PurQ produces an ammonia molecule by converting glutamine to glutamate. PurL transfers the ammonia molecule to FGAR to form FGAM in an ATP-dependent manner. PurS interacts with PurQ and PurL and is thought to assist in the transfer of the ammonia molecule from PurQ to PurL.</text>
</comment>
<dbReference type="PANTHER" id="PTHR34696">
    <property type="entry name" value="PHOSPHORIBOSYLFORMYLGLYCINAMIDINE SYNTHASE SUBUNIT PURS"/>
    <property type="match status" value="1"/>
</dbReference>
<keyword evidence="4 6" id="KW-0658">Purine biosynthesis</keyword>
<proteinExistence type="inferred from homology"/>
<keyword evidence="2 6" id="KW-0436">Ligase</keyword>